<evidence type="ECO:0000313" key="2">
    <source>
        <dbReference type="EMBL" id="SMD04433.1"/>
    </source>
</evidence>
<dbReference type="EMBL" id="FWXI01000020">
    <property type="protein sequence ID" value="SMD04433.1"/>
    <property type="molecule type" value="Genomic_DNA"/>
</dbReference>
<reference evidence="2 3" key="1">
    <citation type="submission" date="2017-04" db="EMBL/GenBank/DDBJ databases">
        <authorList>
            <person name="Afonso C.L."/>
            <person name="Miller P.J."/>
            <person name="Scott M.A."/>
            <person name="Spackman E."/>
            <person name="Goraichik I."/>
            <person name="Dimitrov K.M."/>
            <person name="Suarez D.L."/>
            <person name="Swayne D.E."/>
        </authorList>
    </citation>
    <scope>NUCLEOTIDE SEQUENCE [LARGE SCALE GENOMIC DNA]</scope>
    <source>
        <strain evidence="2 3">DSM 5090</strain>
    </source>
</reference>
<keyword evidence="1" id="KW-0812">Transmembrane</keyword>
<dbReference type="Pfam" id="PF18936">
    <property type="entry name" value="DUF5684"/>
    <property type="match status" value="1"/>
</dbReference>
<feature type="transmembrane region" description="Helical" evidence="1">
    <location>
        <begin position="81"/>
        <end position="100"/>
    </location>
</feature>
<proteinExistence type="predicted"/>
<dbReference type="RefSeq" id="WP_084577526.1">
    <property type="nucleotide sequence ID" value="NZ_CP155572.1"/>
</dbReference>
<keyword evidence="1" id="KW-0472">Membrane</keyword>
<sequence length="119" mass="13263">MDIVLPLVMYIVFSYASGKIGEKFHVGSMGQYFIPIYSQLLLCKCAQISLWWVLGMFVPIVNLAVIVYIYGTLAQRLGKSFWVNGLGSLIFCITVFIMAWDDSKPVNALPPAPPTVTRV</sequence>
<keyword evidence="3" id="KW-1185">Reference proteome</keyword>
<dbReference type="AlphaFoldDB" id="A0A1W2E3T4"/>
<dbReference type="InterPro" id="IPR043739">
    <property type="entry name" value="DUF5684"/>
</dbReference>
<protein>
    <submittedName>
        <fullName evidence="2">Uncharacterized protein</fullName>
    </submittedName>
</protein>
<dbReference type="Proteomes" id="UP000192738">
    <property type="component" value="Unassembled WGS sequence"/>
</dbReference>
<keyword evidence="1" id="KW-1133">Transmembrane helix</keyword>
<name>A0A1W2E3T4_9FIRM</name>
<organism evidence="2 3">
    <name type="scientific">Sporomusa malonica</name>
    <dbReference type="NCBI Taxonomy" id="112901"/>
    <lineage>
        <taxon>Bacteria</taxon>
        <taxon>Bacillati</taxon>
        <taxon>Bacillota</taxon>
        <taxon>Negativicutes</taxon>
        <taxon>Selenomonadales</taxon>
        <taxon>Sporomusaceae</taxon>
        <taxon>Sporomusa</taxon>
    </lineage>
</organism>
<evidence type="ECO:0000313" key="3">
    <source>
        <dbReference type="Proteomes" id="UP000192738"/>
    </source>
</evidence>
<dbReference type="OrthoDB" id="2376573at2"/>
<dbReference type="STRING" id="112901.SAMN04488500_12051"/>
<accession>A0A1W2E3T4</accession>
<evidence type="ECO:0000256" key="1">
    <source>
        <dbReference type="SAM" id="Phobius"/>
    </source>
</evidence>
<feature type="transmembrane region" description="Helical" evidence="1">
    <location>
        <begin position="50"/>
        <end position="69"/>
    </location>
</feature>
<gene>
    <name evidence="2" type="ORF">SAMN04488500_12051</name>
</gene>